<evidence type="ECO:0000256" key="1">
    <source>
        <dbReference type="SAM" id="MobiDB-lite"/>
    </source>
</evidence>
<evidence type="ECO:0000313" key="2">
    <source>
        <dbReference type="EMBL" id="PTB55193.1"/>
    </source>
</evidence>
<name>A0A2T4ADV0_TRIHA</name>
<feature type="compositionally biased region" description="Polar residues" evidence="1">
    <location>
        <begin position="33"/>
        <end position="42"/>
    </location>
</feature>
<protein>
    <submittedName>
        <fullName evidence="2">Uncharacterized protein</fullName>
    </submittedName>
</protein>
<accession>A0A2T4ADV0</accession>
<dbReference type="GeneID" id="36623744"/>
<organism evidence="2 3">
    <name type="scientific">Trichoderma harzianum CBS 226.95</name>
    <dbReference type="NCBI Taxonomy" id="983964"/>
    <lineage>
        <taxon>Eukaryota</taxon>
        <taxon>Fungi</taxon>
        <taxon>Dikarya</taxon>
        <taxon>Ascomycota</taxon>
        <taxon>Pezizomycotina</taxon>
        <taxon>Sordariomycetes</taxon>
        <taxon>Hypocreomycetidae</taxon>
        <taxon>Hypocreales</taxon>
        <taxon>Hypocreaceae</taxon>
        <taxon>Trichoderma</taxon>
    </lineage>
</organism>
<sequence>MRMGDCAAAERRPAEPAASHSNWANKRPKTLRQIKTPQQQGKANKPSVDLSRRGKSKEKQRAASPLHLFFPSSWFGFCSLPSLAVTPSLVLSAVPVTTTCGSDIVSHLPLVVLLPPSRVRDAASSASGKARTRQLGTGGVVSQRIGWPARSCMPACLTVSARRLLEALNGRDALPISPGPASSTCCNLVGPLPPLRFSSLCSLSSAVWRAWLAQREKKDNKRAW</sequence>
<dbReference type="RefSeq" id="XP_024774870.1">
    <property type="nucleotide sequence ID" value="XM_024915177.1"/>
</dbReference>
<reference evidence="2 3" key="1">
    <citation type="submission" date="2016-07" db="EMBL/GenBank/DDBJ databases">
        <title>Multiple horizontal gene transfer events from other fungi enriched the ability of initially mycotrophic Trichoderma (Ascomycota) to feed on dead plant biomass.</title>
        <authorList>
            <consortium name="DOE Joint Genome Institute"/>
            <person name="Aerts A."/>
            <person name="Atanasova L."/>
            <person name="Chenthamara K."/>
            <person name="Zhang J."/>
            <person name="Grujic M."/>
            <person name="Henrissat B."/>
            <person name="Kuo A."/>
            <person name="Salamov A."/>
            <person name="Lipzen A."/>
            <person name="Labutti K."/>
            <person name="Barry K."/>
            <person name="Miao Y."/>
            <person name="Rahimi M.J."/>
            <person name="Shen Q."/>
            <person name="Grigoriev I.V."/>
            <person name="Kubicek C.P."/>
            <person name="Druzhinina I.S."/>
        </authorList>
    </citation>
    <scope>NUCLEOTIDE SEQUENCE [LARGE SCALE GENOMIC DNA]</scope>
    <source>
        <strain evidence="2 3">CBS 226.95</strain>
    </source>
</reference>
<keyword evidence="3" id="KW-1185">Reference proteome</keyword>
<feature type="region of interest" description="Disordered" evidence="1">
    <location>
        <begin position="1"/>
        <end position="57"/>
    </location>
</feature>
<proteinExistence type="predicted"/>
<dbReference type="AlphaFoldDB" id="A0A2T4ADV0"/>
<dbReference type="Proteomes" id="UP000241690">
    <property type="component" value="Unassembled WGS sequence"/>
</dbReference>
<dbReference type="EMBL" id="KZ679680">
    <property type="protein sequence ID" value="PTB55193.1"/>
    <property type="molecule type" value="Genomic_DNA"/>
</dbReference>
<gene>
    <name evidence="2" type="ORF">M431DRAFT_438791</name>
</gene>
<evidence type="ECO:0000313" key="3">
    <source>
        <dbReference type="Proteomes" id="UP000241690"/>
    </source>
</evidence>